<dbReference type="STRING" id="1160509.A0A3N4IUH0"/>
<dbReference type="GO" id="GO:0051028">
    <property type="term" value="P:mRNA transport"/>
    <property type="evidence" value="ECO:0007669"/>
    <property type="project" value="UniProtKB-UniRule"/>
</dbReference>
<accession>A0A3N4IUH0</accession>
<protein>
    <submittedName>
        <fullName evidence="3">Nuclear transport factor 2</fullName>
    </submittedName>
</protein>
<dbReference type="GO" id="GO:0005634">
    <property type="term" value="C:nucleus"/>
    <property type="evidence" value="ECO:0007669"/>
    <property type="project" value="UniProtKB-SubCell"/>
</dbReference>
<sequence length="87" mass="9626">MTFETNQVAGVNNIVTKLVELPFQKVAHKLSTLDAQPAGDAGQILVHVTGHLIIDDNEHPQAYSQTFQLVPADGTYYVLNDIMRLSY</sequence>
<dbReference type="Proteomes" id="UP000275078">
    <property type="component" value="Unassembled WGS sequence"/>
</dbReference>
<dbReference type="InterPro" id="IPR018222">
    <property type="entry name" value="Nuclear_transport_factor_2_euk"/>
</dbReference>
<keyword evidence="1" id="KW-0539">Nucleus</keyword>
<dbReference type="EMBL" id="ML119646">
    <property type="protein sequence ID" value="RPA87860.1"/>
    <property type="molecule type" value="Genomic_DNA"/>
</dbReference>
<dbReference type="GO" id="GO:0005737">
    <property type="term" value="C:cytoplasm"/>
    <property type="evidence" value="ECO:0007669"/>
    <property type="project" value="UniProtKB-SubCell"/>
</dbReference>
<keyword evidence="4" id="KW-1185">Reference proteome</keyword>
<dbReference type="CDD" id="cd00780">
    <property type="entry name" value="NTF2"/>
    <property type="match status" value="1"/>
</dbReference>
<dbReference type="PROSITE" id="PS50177">
    <property type="entry name" value="NTF2_DOMAIN"/>
    <property type="match status" value="1"/>
</dbReference>
<evidence type="ECO:0000313" key="4">
    <source>
        <dbReference type="Proteomes" id="UP000275078"/>
    </source>
</evidence>
<dbReference type="InterPro" id="IPR032710">
    <property type="entry name" value="NTF2-like_dom_sf"/>
</dbReference>
<evidence type="ECO:0000259" key="2">
    <source>
        <dbReference type="PROSITE" id="PS50177"/>
    </source>
</evidence>
<dbReference type="GO" id="GO:0006913">
    <property type="term" value="P:nucleocytoplasmic transport"/>
    <property type="evidence" value="ECO:0007669"/>
    <property type="project" value="UniProtKB-UniRule"/>
</dbReference>
<evidence type="ECO:0000313" key="3">
    <source>
        <dbReference type="EMBL" id="RPA87860.1"/>
    </source>
</evidence>
<evidence type="ECO:0000256" key="1">
    <source>
        <dbReference type="RuleBase" id="RU369002"/>
    </source>
</evidence>
<organism evidence="3 4">
    <name type="scientific">Ascobolus immersus RN42</name>
    <dbReference type="NCBI Taxonomy" id="1160509"/>
    <lineage>
        <taxon>Eukaryota</taxon>
        <taxon>Fungi</taxon>
        <taxon>Dikarya</taxon>
        <taxon>Ascomycota</taxon>
        <taxon>Pezizomycotina</taxon>
        <taxon>Pezizomycetes</taxon>
        <taxon>Pezizales</taxon>
        <taxon>Ascobolaceae</taxon>
        <taxon>Ascobolus</taxon>
    </lineage>
</organism>
<dbReference type="AlphaFoldDB" id="A0A3N4IUH0"/>
<dbReference type="SUPFAM" id="SSF54427">
    <property type="entry name" value="NTF2-like"/>
    <property type="match status" value="1"/>
</dbReference>
<comment type="subcellular location">
    <subcellularLocation>
        <location evidence="1">Cytoplasm</location>
    </subcellularLocation>
    <subcellularLocation>
        <location evidence="1">Nucleus</location>
    </subcellularLocation>
</comment>
<keyword evidence="1" id="KW-0963">Cytoplasm</keyword>
<proteinExistence type="predicted"/>
<gene>
    <name evidence="3" type="ORF">BJ508DRAFT_410539</name>
</gene>
<reference evidence="3 4" key="1">
    <citation type="journal article" date="2018" name="Nat. Ecol. Evol.">
        <title>Pezizomycetes genomes reveal the molecular basis of ectomycorrhizal truffle lifestyle.</title>
        <authorList>
            <person name="Murat C."/>
            <person name="Payen T."/>
            <person name="Noel B."/>
            <person name="Kuo A."/>
            <person name="Morin E."/>
            <person name="Chen J."/>
            <person name="Kohler A."/>
            <person name="Krizsan K."/>
            <person name="Balestrini R."/>
            <person name="Da Silva C."/>
            <person name="Montanini B."/>
            <person name="Hainaut M."/>
            <person name="Levati E."/>
            <person name="Barry K.W."/>
            <person name="Belfiori B."/>
            <person name="Cichocki N."/>
            <person name="Clum A."/>
            <person name="Dockter R.B."/>
            <person name="Fauchery L."/>
            <person name="Guy J."/>
            <person name="Iotti M."/>
            <person name="Le Tacon F."/>
            <person name="Lindquist E.A."/>
            <person name="Lipzen A."/>
            <person name="Malagnac F."/>
            <person name="Mello A."/>
            <person name="Molinier V."/>
            <person name="Miyauchi S."/>
            <person name="Poulain J."/>
            <person name="Riccioni C."/>
            <person name="Rubini A."/>
            <person name="Sitrit Y."/>
            <person name="Splivallo R."/>
            <person name="Traeger S."/>
            <person name="Wang M."/>
            <person name="Zifcakova L."/>
            <person name="Wipf D."/>
            <person name="Zambonelli A."/>
            <person name="Paolocci F."/>
            <person name="Nowrousian M."/>
            <person name="Ottonello S."/>
            <person name="Baldrian P."/>
            <person name="Spatafora J.W."/>
            <person name="Henrissat B."/>
            <person name="Nagy L.G."/>
            <person name="Aury J.M."/>
            <person name="Wincker P."/>
            <person name="Grigoriev I.V."/>
            <person name="Bonfante P."/>
            <person name="Martin F.M."/>
        </authorList>
    </citation>
    <scope>NUCLEOTIDE SEQUENCE [LARGE SCALE GENOMIC DNA]</scope>
    <source>
        <strain evidence="3 4">RN42</strain>
    </source>
</reference>
<dbReference type="OrthoDB" id="6507044at2759"/>
<dbReference type="GO" id="GO:0015031">
    <property type="term" value="P:protein transport"/>
    <property type="evidence" value="ECO:0007669"/>
    <property type="project" value="UniProtKB-KW"/>
</dbReference>
<keyword evidence="1" id="KW-0813">Transport</keyword>
<dbReference type="Pfam" id="PF02136">
    <property type="entry name" value="NTF2"/>
    <property type="match status" value="1"/>
</dbReference>
<name>A0A3N4IUH0_ASCIM</name>
<dbReference type="InterPro" id="IPR002075">
    <property type="entry name" value="NTF2_dom"/>
</dbReference>
<dbReference type="Gene3D" id="3.10.450.50">
    <property type="match status" value="1"/>
</dbReference>
<comment type="function">
    <text evidence="1">Has a role in nuclear-cytoplasmic transport of proteins and mRNAs.</text>
</comment>
<dbReference type="InterPro" id="IPR045875">
    <property type="entry name" value="NTF2"/>
</dbReference>
<feature type="domain" description="NTF2" evidence="2">
    <location>
        <begin position="1"/>
        <end position="85"/>
    </location>
</feature>
<dbReference type="PANTHER" id="PTHR12612">
    <property type="entry name" value="NUCLEAR TRANSPORT FACTOR 2"/>
    <property type="match status" value="1"/>
</dbReference>
<keyword evidence="1" id="KW-0653">Protein transport</keyword>